<keyword evidence="2" id="KW-1185">Reference proteome</keyword>
<evidence type="ECO:0000313" key="1">
    <source>
        <dbReference type="EMBL" id="GKV04547.1"/>
    </source>
</evidence>
<dbReference type="Proteomes" id="UP001054252">
    <property type="component" value="Unassembled WGS sequence"/>
</dbReference>
<name>A0AAV5IRN4_9ROSI</name>
<sequence length="210" mass="23369">MTNTTLPPTTKQSGMEMSLFQIDLGLDHVSTCNCAERRGGLTLFRSEESNLQVSFFSLLIDLGLVLLFYRQLCIEKPSHIVVVIVDPGGCQQPSIGYSGQLEMVSPMPQRRLGDFKDFFSKSAKERGFLRFQLIFARGAKRGERQWRLIGDVGGVLQGKNATSVSKGALVPLLKFGNKGLQRIGIVRIMVGSPWRQERRLGLYGGAWPSY</sequence>
<comment type="caution">
    <text evidence="1">The sequence shown here is derived from an EMBL/GenBank/DDBJ whole genome shotgun (WGS) entry which is preliminary data.</text>
</comment>
<dbReference type="AlphaFoldDB" id="A0AAV5IRN4"/>
<evidence type="ECO:0000313" key="2">
    <source>
        <dbReference type="Proteomes" id="UP001054252"/>
    </source>
</evidence>
<reference evidence="1 2" key="1">
    <citation type="journal article" date="2021" name="Commun. Biol.">
        <title>The genome of Shorea leprosula (Dipterocarpaceae) highlights the ecological relevance of drought in aseasonal tropical rainforests.</title>
        <authorList>
            <person name="Ng K.K.S."/>
            <person name="Kobayashi M.J."/>
            <person name="Fawcett J.A."/>
            <person name="Hatakeyama M."/>
            <person name="Paape T."/>
            <person name="Ng C.H."/>
            <person name="Ang C.C."/>
            <person name="Tnah L.H."/>
            <person name="Lee C.T."/>
            <person name="Nishiyama T."/>
            <person name="Sese J."/>
            <person name="O'Brien M.J."/>
            <person name="Copetti D."/>
            <person name="Mohd Noor M.I."/>
            <person name="Ong R.C."/>
            <person name="Putra M."/>
            <person name="Sireger I.Z."/>
            <person name="Indrioko S."/>
            <person name="Kosugi Y."/>
            <person name="Izuno A."/>
            <person name="Isagi Y."/>
            <person name="Lee S.L."/>
            <person name="Shimizu K.K."/>
        </authorList>
    </citation>
    <scope>NUCLEOTIDE SEQUENCE [LARGE SCALE GENOMIC DNA]</scope>
    <source>
        <strain evidence="1">214</strain>
    </source>
</reference>
<protein>
    <recommendedName>
        <fullName evidence="3">Ribosomal protein S3</fullName>
    </recommendedName>
</protein>
<gene>
    <name evidence="1" type="ORF">SLEP1_g16697</name>
</gene>
<evidence type="ECO:0008006" key="3">
    <source>
        <dbReference type="Google" id="ProtNLM"/>
    </source>
</evidence>
<dbReference type="EMBL" id="BPVZ01000022">
    <property type="protein sequence ID" value="GKV04547.1"/>
    <property type="molecule type" value="Genomic_DNA"/>
</dbReference>
<accession>A0AAV5IRN4</accession>
<organism evidence="1 2">
    <name type="scientific">Rubroshorea leprosula</name>
    <dbReference type="NCBI Taxonomy" id="152421"/>
    <lineage>
        <taxon>Eukaryota</taxon>
        <taxon>Viridiplantae</taxon>
        <taxon>Streptophyta</taxon>
        <taxon>Embryophyta</taxon>
        <taxon>Tracheophyta</taxon>
        <taxon>Spermatophyta</taxon>
        <taxon>Magnoliopsida</taxon>
        <taxon>eudicotyledons</taxon>
        <taxon>Gunneridae</taxon>
        <taxon>Pentapetalae</taxon>
        <taxon>rosids</taxon>
        <taxon>malvids</taxon>
        <taxon>Malvales</taxon>
        <taxon>Dipterocarpaceae</taxon>
        <taxon>Rubroshorea</taxon>
    </lineage>
</organism>
<proteinExistence type="predicted"/>